<protein>
    <recommendedName>
        <fullName evidence="3">Aminotransferase-like plant mobile domain-containing protein</fullName>
    </recommendedName>
</protein>
<organism evidence="1 2">
    <name type="scientific">Hibiscus sabdariffa</name>
    <name type="common">roselle</name>
    <dbReference type="NCBI Taxonomy" id="183260"/>
    <lineage>
        <taxon>Eukaryota</taxon>
        <taxon>Viridiplantae</taxon>
        <taxon>Streptophyta</taxon>
        <taxon>Embryophyta</taxon>
        <taxon>Tracheophyta</taxon>
        <taxon>Spermatophyta</taxon>
        <taxon>Magnoliopsida</taxon>
        <taxon>eudicotyledons</taxon>
        <taxon>Gunneridae</taxon>
        <taxon>Pentapetalae</taxon>
        <taxon>rosids</taxon>
        <taxon>malvids</taxon>
        <taxon>Malvales</taxon>
        <taxon>Malvaceae</taxon>
        <taxon>Malvoideae</taxon>
        <taxon>Hibiscus</taxon>
    </lineage>
</organism>
<dbReference type="EMBL" id="JBBPBN010000041">
    <property type="protein sequence ID" value="KAK8998519.1"/>
    <property type="molecule type" value="Genomic_DNA"/>
</dbReference>
<name>A0ABR2QCZ4_9ROSI</name>
<dbReference type="Proteomes" id="UP001396334">
    <property type="component" value="Unassembled WGS sequence"/>
</dbReference>
<gene>
    <name evidence="1" type="ORF">V6N11_083907</name>
</gene>
<proteinExistence type="predicted"/>
<evidence type="ECO:0000313" key="2">
    <source>
        <dbReference type="Proteomes" id="UP001396334"/>
    </source>
</evidence>
<accession>A0ABR2QCZ4</accession>
<evidence type="ECO:0008006" key="3">
    <source>
        <dbReference type="Google" id="ProtNLM"/>
    </source>
</evidence>
<evidence type="ECO:0000313" key="1">
    <source>
        <dbReference type="EMBL" id="KAK8998519.1"/>
    </source>
</evidence>
<keyword evidence="2" id="KW-1185">Reference proteome</keyword>
<comment type="caution">
    <text evidence="1">The sequence shown here is derived from an EMBL/GenBank/DDBJ whole genome shotgun (WGS) entry which is preliminary data.</text>
</comment>
<sequence length="229" mass="26588">MRSYYYPRPLMVSDMVQEGGDWGWDRIRHLLPKESLDRIAVIHPPCTALGNDIPQWRWESNCQFSTRPTYSFLAQKEDERVDKMWKKILFDADFAHIDKDWPIRFAITCWLVWKRRCSFIFSPEIGFRDDIIERSNMLMVECQRAFDDQTLSRSSTAPVNHWRKPSAGVADKMAALGRVFPLLATSFMEAPDDVREIVAEEMNQAMSESITLIREEAIPFDPGGEHGVV</sequence>
<reference evidence="1 2" key="1">
    <citation type="journal article" date="2024" name="G3 (Bethesda)">
        <title>Genome assembly of Hibiscus sabdariffa L. provides insights into metabolisms of medicinal natural products.</title>
        <authorList>
            <person name="Kim T."/>
        </authorList>
    </citation>
    <scope>NUCLEOTIDE SEQUENCE [LARGE SCALE GENOMIC DNA]</scope>
    <source>
        <strain evidence="1">TK-2024</strain>
        <tissue evidence="1">Old leaves</tissue>
    </source>
</reference>